<feature type="transmembrane region" description="Helical" evidence="1">
    <location>
        <begin position="769"/>
        <end position="789"/>
    </location>
</feature>
<name>A0ABW4VUV9_9BACI</name>
<keyword evidence="1" id="KW-0472">Membrane</keyword>
<evidence type="ECO:0000313" key="3">
    <source>
        <dbReference type="Proteomes" id="UP001597383"/>
    </source>
</evidence>
<feature type="transmembrane region" description="Helical" evidence="1">
    <location>
        <begin position="623"/>
        <end position="641"/>
    </location>
</feature>
<dbReference type="EMBL" id="JBHUHQ010000002">
    <property type="protein sequence ID" value="MFD2042891.1"/>
    <property type="molecule type" value="Genomic_DNA"/>
</dbReference>
<feature type="transmembrane region" description="Helical" evidence="1">
    <location>
        <begin position="673"/>
        <end position="693"/>
    </location>
</feature>
<keyword evidence="1" id="KW-1133">Transmembrane helix</keyword>
<feature type="transmembrane region" description="Helical" evidence="1">
    <location>
        <begin position="598"/>
        <end position="617"/>
    </location>
</feature>
<dbReference type="Proteomes" id="UP001597383">
    <property type="component" value="Unassembled WGS sequence"/>
</dbReference>
<organism evidence="2 3">
    <name type="scientific">Ornithinibacillus salinisoli</name>
    <dbReference type="NCBI Taxonomy" id="1848459"/>
    <lineage>
        <taxon>Bacteria</taxon>
        <taxon>Bacillati</taxon>
        <taxon>Bacillota</taxon>
        <taxon>Bacilli</taxon>
        <taxon>Bacillales</taxon>
        <taxon>Bacillaceae</taxon>
        <taxon>Ornithinibacillus</taxon>
    </lineage>
</organism>
<reference evidence="3" key="1">
    <citation type="journal article" date="2019" name="Int. J. Syst. Evol. Microbiol.">
        <title>The Global Catalogue of Microorganisms (GCM) 10K type strain sequencing project: providing services to taxonomists for standard genome sequencing and annotation.</title>
        <authorList>
            <consortium name="The Broad Institute Genomics Platform"/>
            <consortium name="The Broad Institute Genome Sequencing Center for Infectious Disease"/>
            <person name="Wu L."/>
            <person name="Ma J."/>
        </authorList>
    </citation>
    <scope>NUCLEOTIDE SEQUENCE [LARGE SCALE GENOMIC DNA]</scope>
    <source>
        <strain evidence="3">R28</strain>
    </source>
</reference>
<feature type="transmembrane region" description="Helical" evidence="1">
    <location>
        <begin position="795"/>
        <end position="816"/>
    </location>
</feature>
<accession>A0ABW4VUV9</accession>
<proteinExistence type="predicted"/>
<evidence type="ECO:0000256" key="1">
    <source>
        <dbReference type="SAM" id="Phobius"/>
    </source>
</evidence>
<evidence type="ECO:0000313" key="2">
    <source>
        <dbReference type="EMBL" id="MFD2042891.1"/>
    </source>
</evidence>
<evidence type="ECO:0008006" key="4">
    <source>
        <dbReference type="Google" id="ProtNLM"/>
    </source>
</evidence>
<sequence>MFRIQWRHLLARPLQLSLSILLLTIILALIPIAANSLSEANEQVQADITDFARGEYDLLVRPDGAPSLVEESLGVVEENYLGVGNGGITIDRWQEIAADERVEFAAPVAALGSFTKTSQSFQVPRPEKPVRYTVVHKTSDGKETYKVAEQTAYYLFPYDGNFYDVYYPEELRNFFTSNNPGFVIPSSYHPVVAIDPISESALTGVDFSSLNTEISSSMGPGGGEGIPLVGISESRTPIETTIKMETLDVSEDEIDLLKKEVNVPDGQGLEYVIYNDNEALQQTVESKLSTIKSLHDETIEVDFAEYLTSFEQDWYMLDDNYNVVMGKDYDINIHGESMIASDFNVQNIFYSVAPPEYELHGNNLSVKLVDWNGDIPIHRNVNPIEHQSFKAGEENEDFVFLFQTDTVSVGSAENGLAASPLGIYQYHYGTLEETGEELHPTHLAGNYLPTPAHGLVSIEWAERFKGDAPIDAIRVKVAGIDGYTEAAAKKIREVAADMEAKGLHVDIVAGASHQTLAVDVEEIGTVLQPWTTLGAADTILNSWNVFGAATGSAFLLIALLALIARFRVMKAEQSTERERLAKIGWSTGMIRKFYRGQWLWQLFVSVILSITPLLFIYDLHYMLLIGYGGALLLILGLKWIIDHFYDESQNEKRIFKPNHSLILTNIRYYKSHIIAAAIQLLLATGLLAFIITLSEATVRRMTETNLGSYVHWQLNDQQWLLLTGMIALTIFTLTESLFRLWQARQRDIQMLYKVGWHNKSIRRLLRKETFSWVGLIVLIGLACGTFFVFTTTGFTWGMIVTSCIVALVVFTFAALLNETVIGRMLINIQKG</sequence>
<keyword evidence="1" id="KW-0812">Transmembrane</keyword>
<keyword evidence="3" id="KW-1185">Reference proteome</keyword>
<feature type="transmembrane region" description="Helical" evidence="1">
    <location>
        <begin position="543"/>
        <end position="564"/>
    </location>
</feature>
<dbReference type="RefSeq" id="WP_377554584.1">
    <property type="nucleotide sequence ID" value="NZ_JBHUHQ010000002.1"/>
</dbReference>
<protein>
    <recommendedName>
        <fullName evidence="4">ABC transporter permease</fullName>
    </recommendedName>
</protein>
<comment type="caution">
    <text evidence="2">The sequence shown here is derived from an EMBL/GenBank/DDBJ whole genome shotgun (WGS) entry which is preliminary data.</text>
</comment>
<gene>
    <name evidence="2" type="ORF">ACFSJF_01020</name>
</gene>
<feature type="transmembrane region" description="Helical" evidence="1">
    <location>
        <begin position="719"/>
        <end position="741"/>
    </location>
</feature>